<protein>
    <submittedName>
        <fullName evidence="8">Oligoendopeptidase F, peptidase M3 family</fullName>
    </submittedName>
</protein>
<evidence type="ECO:0000256" key="1">
    <source>
        <dbReference type="ARBA" id="ARBA00001947"/>
    </source>
</evidence>
<keyword evidence="5" id="KW-0862">Zinc</keyword>
<dbReference type="SUPFAM" id="SSF55486">
    <property type="entry name" value="Metalloproteases ('zincins'), catalytic domain"/>
    <property type="match status" value="1"/>
</dbReference>
<reference evidence="8" key="1">
    <citation type="submission" date="2013-08" db="EMBL/GenBank/DDBJ databases">
        <authorList>
            <person name="Mendez C."/>
            <person name="Richter M."/>
            <person name="Ferrer M."/>
            <person name="Sanchez J."/>
        </authorList>
    </citation>
    <scope>NUCLEOTIDE SEQUENCE</scope>
</reference>
<dbReference type="EMBL" id="AUZX01015455">
    <property type="protein sequence ID" value="EQD28965.1"/>
    <property type="molecule type" value="Genomic_DNA"/>
</dbReference>
<evidence type="ECO:0000313" key="8">
    <source>
        <dbReference type="EMBL" id="EQD28965.1"/>
    </source>
</evidence>
<keyword evidence="3" id="KW-0479">Metal-binding</keyword>
<feature type="domain" description="Peptidase M3A/M3B catalytic" evidence="7">
    <location>
        <begin position="3"/>
        <end position="155"/>
    </location>
</feature>
<dbReference type="GO" id="GO:0006508">
    <property type="term" value="P:proteolysis"/>
    <property type="evidence" value="ECO:0007669"/>
    <property type="project" value="UniProtKB-KW"/>
</dbReference>
<comment type="caution">
    <text evidence="8">The sequence shown here is derived from an EMBL/GenBank/DDBJ whole genome shotgun (WGS) entry which is preliminary data.</text>
</comment>
<accession>T0ZGU2</accession>
<comment type="cofactor">
    <cofactor evidence="1">
        <name>Zn(2+)</name>
        <dbReference type="ChEBI" id="CHEBI:29105"/>
    </cofactor>
</comment>
<keyword evidence="6" id="KW-0482">Metalloprotease</keyword>
<dbReference type="InterPro" id="IPR001567">
    <property type="entry name" value="Pept_M3A_M3B_dom"/>
</dbReference>
<evidence type="ECO:0000259" key="7">
    <source>
        <dbReference type="Pfam" id="PF01432"/>
    </source>
</evidence>
<evidence type="ECO:0000256" key="3">
    <source>
        <dbReference type="ARBA" id="ARBA00022723"/>
    </source>
</evidence>
<reference evidence="8" key="2">
    <citation type="journal article" date="2014" name="ISME J.">
        <title>Microbial stratification in low pH oxic and suboxic macroscopic growths along an acid mine drainage.</title>
        <authorList>
            <person name="Mendez-Garcia C."/>
            <person name="Mesa V."/>
            <person name="Sprenger R.R."/>
            <person name="Richter M."/>
            <person name="Diez M.S."/>
            <person name="Solano J."/>
            <person name="Bargiela R."/>
            <person name="Golyshina O.V."/>
            <person name="Manteca A."/>
            <person name="Ramos J.L."/>
            <person name="Gallego J.R."/>
            <person name="Llorente I."/>
            <person name="Martins Dos Santos V.A."/>
            <person name="Jensen O.N."/>
            <person name="Pelaez A.I."/>
            <person name="Sanchez J."/>
            <person name="Ferrer M."/>
        </authorList>
    </citation>
    <scope>NUCLEOTIDE SEQUENCE</scope>
</reference>
<feature type="non-terminal residue" evidence="8">
    <location>
        <position position="179"/>
    </location>
</feature>
<keyword evidence="2" id="KW-0645">Protease</keyword>
<evidence type="ECO:0000256" key="2">
    <source>
        <dbReference type="ARBA" id="ARBA00022670"/>
    </source>
</evidence>
<organism evidence="8">
    <name type="scientific">mine drainage metagenome</name>
    <dbReference type="NCBI Taxonomy" id="410659"/>
    <lineage>
        <taxon>unclassified sequences</taxon>
        <taxon>metagenomes</taxon>
        <taxon>ecological metagenomes</taxon>
    </lineage>
</organism>
<evidence type="ECO:0000256" key="4">
    <source>
        <dbReference type="ARBA" id="ARBA00022801"/>
    </source>
</evidence>
<evidence type="ECO:0000256" key="5">
    <source>
        <dbReference type="ARBA" id="ARBA00022833"/>
    </source>
</evidence>
<name>T0ZGU2_9ZZZZ</name>
<dbReference type="Pfam" id="PF01432">
    <property type="entry name" value="Peptidase_M3"/>
    <property type="match status" value="1"/>
</dbReference>
<proteinExistence type="predicted"/>
<keyword evidence="4" id="KW-0378">Hydrolase</keyword>
<dbReference type="GO" id="GO:0004222">
    <property type="term" value="F:metalloendopeptidase activity"/>
    <property type="evidence" value="ECO:0007669"/>
    <property type="project" value="InterPro"/>
</dbReference>
<dbReference type="GO" id="GO:0046872">
    <property type="term" value="F:metal ion binding"/>
    <property type="evidence" value="ECO:0007669"/>
    <property type="project" value="UniProtKB-KW"/>
</dbReference>
<feature type="non-terminal residue" evidence="8">
    <location>
        <position position="1"/>
    </location>
</feature>
<dbReference type="Gene3D" id="1.10.1370.30">
    <property type="match status" value="1"/>
</dbReference>
<evidence type="ECO:0000256" key="6">
    <source>
        <dbReference type="ARBA" id="ARBA00023049"/>
    </source>
</evidence>
<dbReference type="AlphaFoldDB" id="T0ZGU2"/>
<gene>
    <name evidence="8" type="ORF">B1A_20925</name>
</gene>
<sequence length="179" mass="20304">RNAGFENYRDYVFQEKNREYGVADCFDFHASVERHAVPAWERLAKILQDALGVTDYRPWDMGPCALGDAPFSTGSELIAGVSHMFGRTDPRFLDRFHFMERNGLLDIESRLGKRPSAFCEALSASRNAFLFSNFAPSFTAILALIHEMGHAMHFYQQFSREDGLGAGALREEVVELYSH</sequence>